<protein>
    <submittedName>
        <fullName evidence="3">Carbohydrate ABC transporter substrate-binding protein, family</fullName>
    </submittedName>
</protein>
<evidence type="ECO:0000313" key="4">
    <source>
        <dbReference type="Proteomes" id="UP000306509"/>
    </source>
</evidence>
<reference evidence="3 4" key="1">
    <citation type="journal article" date="2019" name="Anaerobe">
        <title>Detection of Robinsoniella peoriensis in multiple bone samples of a trauma patient.</title>
        <authorList>
            <person name="Schrottner P."/>
            <person name="Hartwich K."/>
            <person name="Bunk B."/>
            <person name="Schober I."/>
            <person name="Helbig S."/>
            <person name="Rudolph W.W."/>
            <person name="Gunzer F."/>
        </authorList>
    </citation>
    <scope>NUCLEOTIDE SEQUENCE [LARGE SCALE GENOMIC DNA]</scope>
    <source>
        <strain evidence="3 4">DSM 106044</strain>
    </source>
</reference>
<feature type="signal peptide" evidence="2">
    <location>
        <begin position="1"/>
        <end position="21"/>
    </location>
</feature>
<dbReference type="AlphaFoldDB" id="A0A4U8Q0S8"/>
<evidence type="ECO:0000256" key="1">
    <source>
        <dbReference type="SAM" id="MobiDB-lite"/>
    </source>
</evidence>
<evidence type="ECO:0000313" key="3">
    <source>
        <dbReference type="EMBL" id="TLC98284.1"/>
    </source>
</evidence>
<dbReference type="PANTHER" id="PTHR43649:SF12">
    <property type="entry name" value="DIACETYLCHITOBIOSE BINDING PROTEIN DASA"/>
    <property type="match status" value="1"/>
</dbReference>
<dbReference type="Gene3D" id="3.40.190.10">
    <property type="entry name" value="Periplasmic binding protein-like II"/>
    <property type="match status" value="2"/>
</dbReference>
<dbReference type="InterPro" id="IPR050490">
    <property type="entry name" value="Bact_solute-bd_prot1"/>
</dbReference>
<dbReference type="SUPFAM" id="SSF53850">
    <property type="entry name" value="Periplasmic binding protein-like II"/>
    <property type="match status" value="1"/>
</dbReference>
<sequence precursor="true">MKLKKVLAVTMTAAMTMSMMAGCGSSTSAATEAKKTEASAASEETKAPAADGETKEATEGGSEETEAASESAPAIETATSKKAAEEVAGGKDVTLKTVSMFGGTDPNAIVYQAVNKAFMEQHPNVTLEDDSQVSNEEWKSRIAADFSVGNEPDVLQFFVDATANDIISTDKLVPYDEIVKEYPEYAGDTLPDALEKVKNADGVKRAVPTTGYWEGLFCNKDVFEQNGVELPTDWDSFTKAIETFKSKDIIPIACSLNEVPHYWVEFCMLYTAGQEEYVSMPDKAPESWIKGIEVIKTLKEMGAFPEDTDTIDNSSAEQLFNSKKAAMQLDGNWRMNGIDDKENVVVVPFPGVPDQAADVAGYMVSGLSSGFYITRKAWDDPDKRDAAVKFVMAQTCKDSLMKYWNGAGIPTCEISEDEMPSDNLAKSGLEYAQAAKGLVLPTDARYNTYKALTSQISGMAAGMVKAEDIINDMITRYKNGETIE</sequence>
<feature type="chain" id="PRO_5039648908" evidence="2">
    <location>
        <begin position="22"/>
        <end position="484"/>
    </location>
</feature>
<dbReference type="EMBL" id="QGQD01000097">
    <property type="protein sequence ID" value="TLC98284.1"/>
    <property type="molecule type" value="Genomic_DNA"/>
</dbReference>
<evidence type="ECO:0000256" key="2">
    <source>
        <dbReference type="SAM" id="SignalP"/>
    </source>
</evidence>
<dbReference type="RefSeq" id="WP_027293770.1">
    <property type="nucleotide sequence ID" value="NZ_CAUSDN010000031.1"/>
</dbReference>
<feature type="compositionally biased region" description="Low complexity" evidence="1">
    <location>
        <begin position="38"/>
        <end position="50"/>
    </location>
</feature>
<dbReference type="PANTHER" id="PTHR43649">
    <property type="entry name" value="ARABINOSE-BINDING PROTEIN-RELATED"/>
    <property type="match status" value="1"/>
</dbReference>
<dbReference type="Proteomes" id="UP000306509">
    <property type="component" value="Unassembled WGS sequence"/>
</dbReference>
<keyword evidence="2" id="KW-0732">Signal</keyword>
<dbReference type="Pfam" id="PF01547">
    <property type="entry name" value="SBP_bac_1"/>
    <property type="match status" value="1"/>
</dbReference>
<feature type="region of interest" description="Disordered" evidence="1">
    <location>
        <begin position="24"/>
        <end position="88"/>
    </location>
</feature>
<feature type="compositionally biased region" description="Low complexity" evidence="1">
    <location>
        <begin position="68"/>
        <end position="80"/>
    </location>
</feature>
<accession>A0A4U8Q0S8</accession>
<dbReference type="STRING" id="180332.GCA_000797495_03763"/>
<comment type="caution">
    <text evidence="3">The sequence shown here is derived from an EMBL/GenBank/DDBJ whole genome shotgun (WGS) entry which is preliminary data.</text>
</comment>
<gene>
    <name evidence="3" type="ORF">DSM106044_04799</name>
</gene>
<proteinExistence type="predicted"/>
<dbReference type="PROSITE" id="PS51257">
    <property type="entry name" value="PROKAR_LIPOPROTEIN"/>
    <property type="match status" value="1"/>
</dbReference>
<dbReference type="InterPro" id="IPR006059">
    <property type="entry name" value="SBP"/>
</dbReference>
<name>A0A4U8Q0S8_9FIRM</name>
<organism evidence="3 4">
    <name type="scientific">Robinsoniella peoriensis</name>
    <dbReference type="NCBI Taxonomy" id="180332"/>
    <lineage>
        <taxon>Bacteria</taxon>
        <taxon>Bacillati</taxon>
        <taxon>Bacillota</taxon>
        <taxon>Clostridia</taxon>
        <taxon>Lachnospirales</taxon>
        <taxon>Lachnospiraceae</taxon>
        <taxon>Robinsoniella</taxon>
    </lineage>
</organism>
<keyword evidence="4" id="KW-1185">Reference proteome</keyword>